<dbReference type="SMART" id="SM00327">
    <property type="entry name" value="VWA"/>
    <property type="match status" value="1"/>
</dbReference>
<dbReference type="PROSITE" id="PS50234">
    <property type="entry name" value="VWFA"/>
    <property type="match status" value="1"/>
</dbReference>
<accession>A0A2W7J706</accession>
<evidence type="ECO:0000256" key="1">
    <source>
        <dbReference type="SAM" id="SignalP"/>
    </source>
</evidence>
<dbReference type="InterPro" id="IPR036465">
    <property type="entry name" value="vWFA_dom_sf"/>
</dbReference>
<dbReference type="CDD" id="cd00198">
    <property type="entry name" value="vWFA"/>
    <property type="match status" value="1"/>
</dbReference>
<dbReference type="Proteomes" id="UP000249688">
    <property type="component" value="Unassembled WGS sequence"/>
</dbReference>
<comment type="caution">
    <text evidence="3">The sequence shown here is derived from an EMBL/GenBank/DDBJ whole genome shotgun (WGS) entry which is preliminary data.</text>
</comment>
<keyword evidence="4" id="KW-1185">Reference proteome</keyword>
<reference evidence="3 4" key="1">
    <citation type="submission" date="2018-06" db="EMBL/GenBank/DDBJ databases">
        <title>Genomic Encyclopedia of Archaeal and Bacterial Type Strains, Phase II (KMG-II): from individual species to whole genera.</title>
        <authorList>
            <person name="Goeker M."/>
        </authorList>
    </citation>
    <scope>NUCLEOTIDE SEQUENCE [LARGE SCALE GENOMIC DNA]</scope>
    <source>
        <strain evidence="3 4">DSM 24525</strain>
    </source>
</reference>
<gene>
    <name evidence="3" type="ORF">C8P66_107114</name>
</gene>
<name>A0A2W7J706_9PROT</name>
<organism evidence="3 4">
    <name type="scientific">Humitalea rosea</name>
    <dbReference type="NCBI Taxonomy" id="990373"/>
    <lineage>
        <taxon>Bacteria</taxon>
        <taxon>Pseudomonadati</taxon>
        <taxon>Pseudomonadota</taxon>
        <taxon>Alphaproteobacteria</taxon>
        <taxon>Acetobacterales</taxon>
        <taxon>Roseomonadaceae</taxon>
        <taxon>Humitalea</taxon>
    </lineage>
</organism>
<proteinExistence type="predicted"/>
<feature type="domain" description="VWFA" evidence="2">
    <location>
        <begin position="31"/>
        <end position="231"/>
    </location>
</feature>
<dbReference type="SUPFAM" id="SSF53300">
    <property type="entry name" value="vWA-like"/>
    <property type="match status" value="1"/>
</dbReference>
<dbReference type="Pfam" id="PF07589">
    <property type="entry name" value="PEP-CTERM"/>
    <property type="match status" value="1"/>
</dbReference>
<dbReference type="NCBIfam" id="TIGR02595">
    <property type="entry name" value="PEP_CTERM"/>
    <property type="match status" value="1"/>
</dbReference>
<dbReference type="Gene3D" id="3.40.50.410">
    <property type="entry name" value="von Willebrand factor, type A domain"/>
    <property type="match status" value="1"/>
</dbReference>
<dbReference type="Pfam" id="PF00092">
    <property type="entry name" value="VWA"/>
    <property type="match status" value="1"/>
</dbReference>
<evidence type="ECO:0000313" key="4">
    <source>
        <dbReference type="Proteomes" id="UP000249688"/>
    </source>
</evidence>
<sequence>MNIWRRGLASLALGASLMVASLAAMAAPVTQLGFALDGSGSVSTSDYNLLRGGLTAALAGLPTDGSVEISVVAYGSGTTLVVAPTVLTAASLPTIQAAITASAKANGSTNTSGAITALSNAMTGSANFADPGTRSIINLATDGFPDSQSAAVAAAVAANAAGIDGLSIEAIGSGVSSPSALNNLAAIAFPGPATILALNSTTIPNPLGGSGSWVVPVSDFTALAPVLLAKVQAAITPVPEPASLALFTVALAGLAAARRRA</sequence>
<keyword evidence="1" id="KW-0732">Signal</keyword>
<evidence type="ECO:0000259" key="2">
    <source>
        <dbReference type="PROSITE" id="PS50234"/>
    </source>
</evidence>
<dbReference type="InterPro" id="IPR013424">
    <property type="entry name" value="Ice-binding_C"/>
</dbReference>
<protein>
    <submittedName>
        <fullName evidence="3">Putative secreted protein with PEP-CTERM sorting signal</fullName>
    </submittedName>
</protein>
<dbReference type="EMBL" id="QKYU01000007">
    <property type="protein sequence ID" value="PZW47076.1"/>
    <property type="molecule type" value="Genomic_DNA"/>
</dbReference>
<dbReference type="InterPro" id="IPR002035">
    <property type="entry name" value="VWF_A"/>
</dbReference>
<feature type="signal peptide" evidence="1">
    <location>
        <begin position="1"/>
        <end position="26"/>
    </location>
</feature>
<evidence type="ECO:0000313" key="3">
    <source>
        <dbReference type="EMBL" id="PZW47076.1"/>
    </source>
</evidence>
<dbReference type="AlphaFoldDB" id="A0A2W7J706"/>
<feature type="chain" id="PRO_5016072128" evidence="1">
    <location>
        <begin position="27"/>
        <end position="261"/>
    </location>
</feature>